<accession>A0A1I7ZGE8</accession>
<protein>
    <submittedName>
        <fullName evidence="2">FBD domain-containing protein</fullName>
    </submittedName>
</protein>
<evidence type="ECO:0000313" key="2">
    <source>
        <dbReference type="WBParaSite" id="L893_g25942.t1"/>
    </source>
</evidence>
<organism evidence="1 2">
    <name type="scientific">Steinernema glaseri</name>
    <dbReference type="NCBI Taxonomy" id="37863"/>
    <lineage>
        <taxon>Eukaryota</taxon>
        <taxon>Metazoa</taxon>
        <taxon>Ecdysozoa</taxon>
        <taxon>Nematoda</taxon>
        <taxon>Chromadorea</taxon>
        <taxon>Rhabditida</taxon>
        <taxon>Tylenchina</taxon>
        <taxon>Panagrolaimomorpha</taxon>
        <taxon>Strongyloidoidea</taxon>
        <taxon>Steinernematidae</taxon>
        <taxon>Steinernema</taxon>
    </lineage>
</organism>
<reference evidence="2" key="1">
    <citation type="submission" date="2016-11" db="UniProtKB">
        <authorList>
            <consortium name="WormBaseParasite"/>
        </authorList>
    </citation>
    <scope>IDENTIFICATION</scope>
</reference>
<proteinExistence type="predicted"/>
<dbReference type="Proteomes" id="UP000095287">
    <property type="component" value="Unplaced"/>
</dbReference>
<sequence>MQSVPYDFIERTILLVAPPSFDKFGTKRPSPFTSLQCHWGRYAKRLLDQTEHYSLYVNVHHLPDLYGWALLGETRVHIEDVLQKKRINIAEVWFLSHPQPDPLEKVEKETVQSLLRRCSSTTIVTLFKLPGPSSEVAAVLESIPRVSDLSVVSKVHDEPAFSALVEKHLQRGCLRSLEFIYMVVPSSLFPAVRTFLEESRFVSFSGKFAMEEEDFVKELASLLAANFKKRKSTLREVDVEASQVFVEALHTELGGATEEWPGTLSTRLRPPQEAPFHEIVAHFQYSTYSCKVIQFQRL</sequence>
<dbReference type="AlphaFoldDB" id="A0A1I7ZGE8"/>
<keyword evidence="1" id="KW-1185">Reference proteome</keyword>
<evidence type="ECO:0000313" key="1">
    <source>
        <dbReference type="Proteomes" id="UP000095287"/>
    </source>
</evidence>
<name>A0A1I7ZGE8_9BILA</name>
<dbReference type="WBParaSite" id="L893_g25942.t1">
    <property type="protein sequence ID" value="L893_g25942.t1"/>
    <property type="gene ID" value="L893_g25942"/>
</dbReference>